<feature type="domain" description="4'-phosphopantetheinyl transferase" evidence="3">
    <location>
        <begin position="103"/>
        <end position="172"/>
    </location>
</feature>
<feature type="domain" description="4'-phosphopantetheinyl transferase N-terminal" evidence="4">
    <location>
        <begin position="16"/>
        <end position="92"/>
    </location>
</feature>
<accession>A0A926D7G7</accession>
<dbReference type="GO" id="GO:0000287">
    <property type="term" value="F:magnesium ion binding"/>
    <property type="evidence" value="ECO:0007669"/>
    <property type="project" value="InterPro"/>
</dbReference>
<dbReference type="AlphaFoldDB" id="A0A926D7G7"/>
<evidence type="ECO:0000313" key="6">
    <source>
        <dbReference type="Proteomes" id="UP000651482"/>
    </source>
</evidence>
<dbReference type="Pfam" id="PF22624">
    <property type="entry name" value="AASDHPPT_N"/>
    <property type="match status" value="1"/>
</dbReference>
<evidence type="ECO:0000313" key="5">
    <source>
        <dbReference type="EMBL" id="MBC8532828.1"/>
    </source>
</evidence>
<dbReference type="InterPro" id="IPR037143">
    <property type="entry name" value="4-PPantetheinyl_Trfase_dom_sf"/>
</dbReference>
<gene>
    <name evidence="5" type="ORF">IAG03_02175</name>
</gene>
<dbReference type="PANTHER" id="PTHR12215">
    <property type="entry name" value="PHOSPHOPANTETHEINE TRANSFERASE"/>
    <property type="match status" value="1"/>
</dbReference>
<dbReference type="EMBL" id="JACRSN010000002">
    <property type="protein sequence ID" value="MBC8532828.1"/>
    <property type="molecule type" value="Genomic_DNA"/>
</dbReference>
<comment type="caution">
    <text evidence="5">The sequence shown here is derived from an EMBL/GenBank/DDBJ whole genome shotgun (WGS) entry which is preliminary data.</text>
</comment>
<evidence type="ECO:0000256" key="2">
    <source>
        <dbReference type="ARBA" id="ARBA00022679"/>
    </source>
</evidence>
<name>A0A926D7G7_9FIRM</name>
<evidence type="ECO:0000259" key="4">
    <source>
        <dbReference type="Pfam" id="PF22624"/>
    </source>
</evidence>
<evidence type="ECO:0000259" key="3">
    <source>
        <dbReference type="Pfam" id="PF01648"/>
    </source>
</evidence>
<comment type="similarity">
    <text evidence="1">Belongs to the P-Pant transferase superfamily. Gsp/Sfp/HetI/AcpT family.</text>
</comment>
<dbReference type="GO" id="GO:0008897">
    <property type="term" value="F:holo-[acyl-carrier-protein] synthase activity"/>
    <property type="evidence" value="ECO:0007669"/>
    <property type="project" value="InterPro"/>
</dbReference>
<dbReference type="GO" id="GO:0005829">
    <property type="term" value="C:cytosol"/>
    <property type="evidence" value="ECO:0007669"/>
    <property type="project" value="TreeGrafter"/>
</dbReference>
<dbReference type="PANTHER" id="PTHR12215:SF10">
    <property type="entry name" value="L-AMINOADIPATE-SEMIALDEHYDE DEHYDROGENASE-PHOSPHOPANTETHEINYL TRANSFERASE"/>
    <property type="match status" value="1"/>
</dbReference>
<dbReference type="InterPro" id="IPR055066">
    <property type="entry name" value="AASDHPPT_N"/>
</dbReference>
<proteinExistence type="inferred from homology"/>
<keyword evidence="2 5" id="KW-0808">Transferase</keyword>
<dbReference type="GO" id="GO:0019878">
    <property type="term" value="P:lysine biosynthetic process via aminoadipic acid"/>
    <property type="evidence" value="ECO:0007669"/>
    <property type="project" value="TreeGrafter"/>
</dbReference>
<reference evidence="5" key="1">
    <citation type="submission" date="2020-08" db="EMBL/GenBank/DDBJ databases">
        <title>Genome public.</title>
        <authorList>
            <person name="Liu C."/>
            <person name="Sun Q."/>
        </authorList>
    </citation>
    <scope>NUCLEOTIDE SEQUENCE</scope>
    <source>
        <strain evidence="5">NSJ-40</strain>
    </source>
</reference>
<dbReference type="Proteomes" id="UP000651482">
    <property type="component" value="Unassembled WGS sequence"/>
</dbReference>
<dbReference type="Gene3D" id="3.90.470.20">
    <property type="entry name" value="4'-phosphopantetheinyl transferase domain"/>
    <property type="match status" value="2"/>
</dbReference>
<dbReference type="Pfam" id="PF01648">
    <property type="entry name" value="ACPS"/>
    <property type="match status" value="1"/>
</dbReference>
<keyword evidence="6" id="KW-1185">Reference proteome</keyword>
<organism evidence="5 6">
    <name type="scientific">Yeguia hominis</name>
    <dbReference type="NCBI Taxonomy" id="2763662"/>
    <lineage>
        <taxon>Bacteria</taxon>
        <taxon>Bacillati</taxon>
        <taxon>Bacillota</taxon>
        <taxon>Clostridia</taxon>
        <taxon>Eubacteriales</taxon>
        <taxon>Yeguiaceae</taxon>
        <taxon>Yeguia</taxon>
    </lineage>
</organism>
<sequence>MNARYVFLDNPLPQHLYDALLQRIPKEKQDRISRFQAESERQIRLLADLLVRVFAAETLGLENREIEIAAAPAGKPFLLGHPAFQYSVSHTKGAALAAFDSHPVGADLEALRKVHPAVVRRYFSASEQAYAAPDGVLLPDRMLEIWTAKEAYAKLLGTGLPRVFSQADTMRADFPYDLHRYCHDAYRMTVCAEKGTACLFEQIPLPALLKKAMQLSPYEGGSL</sequence>
<dbReference type="SUPFAM" id="SSF56214">
    <property type="entry name" value="4'-phosphopantetheinyl transferase"/>
    <property type="match status" value="2"/>
</dbReference>
<protein>
    <submittedName>
        <fullName evidence="5">4'-phosphopantetheinyl transferase superfamily protein</fullName>
    </submittedName>
</protein>
<dbReference type="InterPro" id="IPR050559">
    <property type="entry name" value="P-Pant_transferase_sf"/>
</dbReference>
<dbReference type="RefSeq" id="WP_249318073.1">
    <property type="nucleotide sequence ID" value="NZ_JACRSN010000002.1"/>
</dbReference>
<dbReference type="InterPro" id="IPR008278">
    <property type="entry name" value="4-PPantetheinyl_Trfase_dom"/>
</dbReference>
<evidence type="ECO:0000256" key="1">
    <source>
        <dbReference type="ARBA" id="ARBA00010990"/>
    </source>
</evidence>